<feature type="non-terminal residue" evidence="1">
    <location>
        <position position="27"/>
    </location>
</feature>
<accession>A0A473IKS1</accession>
<dbReference type="EMBL" id="AAANYN010000042">
    <property type="protein sequence ID" value="EAD5775678.1"/>
    <property type="molecule type" value="Genomic_DNA"/>
</dbReference>
<gene>
    <name evidence="1" type="ORF">EXZ73_15500</name>
</gene>
<protein>
    <submittedName>
        <fullName evidence="1">Crp/Fnr family transcriptional regulator</fullName>
    </submittedName>
</protein>
<proteinExistence type="predicted"/>
<evidence type="ECO:0000313" key="1">
    <source>
        <dbReference type="EMBL" id="EAD5775678.1"/>
    </source>
</evidence>
<dbReference type="Proteomes" id="UP000376505">
    <property type="component" value="Unassembled WGS sequence"/>
</dbReference>
<reference evidence="1 2" key="1">
    <citation type="submission" date="2019-02" db="EMBL/GenBank/DDBJ databases">
        <authorList>
            <consortium name="GenomeTrakr: Next Generation Sequencing Network for Food Pathogen Tracability"/>
        </authorList>
    </citation>
    <scope>NUCLEOTIDE SEQUENCE [LARGE SCALE GENOMIC DNA]</scope>
    <source>
        <strain evidence="1 2">FSIS31901579</strain>
    </source>
</reference>
<name>A0A473IKS1_LISMN</name>
<sequence>MFNEKVKEMIRELDKYKLQDKWVRFEK</sequence>
<evidence type="ECO:0000313" key="2">
    <source>
        <dbReference type="Proteomes" id="UP000376505"/>
    </source>
</evidence>
<comment type="caution">
    <text evidence="1">The sequence shown here is derived from an EMBL/GenBank/DDBJ whole genome shotgun (WGS) entry which is preliminary data.</text>
</comment>
<dbReference type="AlphaFoldDB" id="A0A473IKS1"/>
<organism evidence="1 2">
    <name type="scientific">Listeria monocytogenes</name>
    <dbReference type="NCBI Taxonomy" id="1639"/>
    <lineage>
        <taxon>Bacteria</taxon>
        <taxon>Bacillati</taxon>
        <taxon>Bacillota</taxon>
        <taxon>Bacilli</taxon>
        <taxon>Bacillales</taxon>
        <taxon>Listeriaceae</taxon>
        <taxon>Listeria</taxon>
    </lineage>
</organism>